<dbReference type="AlphaFoldDB" id="A0A420ZB60"/>
<gene>
    <name evidence="2" type="ORF">DRH29_05380</name>
</gene>
<proteinExistence type="predicted"/>
<sequence>MKEGIYSLGLDKMVSHSYAGNCTCLPAGQAGFELLMLGYNLMNLFKEEVLNQTKTKAMVATIRDRLFLIPGKLVHTARQWVLKLEATWAYRDEYEEALTRLG</sequence>
<dbReference type="Pfam" id="PF13701">
    <property type="entry name" value="DDE_Tnp_1_4"/>
    <property type="match status" value="1"/>
</dbReference>
<protein>
    <recommendedName>
        <fullName evidence="1">Transposase DDE domain-containing protein</fullName>
    </recommendedName>
</protein>
<feature type="domain" description="Transposase DDE" evidence="1">
    <location>
        <begin position="6"/>
        <end position="101"/>
    </location>
</feature>
<name>A0A420ZB60_UNCK3</name>
<reference evidence="2 3" key="1">
    <citation type="submission" date="2018-06" db="EMBL/GenBank/DDBJ databases">
        <title>Extensive metabolic versatility and redundancy in microbially diverse, dynamic hydrothermal sediments.</title>
        <authorList>
            <person name="Dombrowski N."/>
            <person name="Teske A."/>
            <person name="Baker B.J."/>
        </authorList>
    </citation>
    <scope>NUCLEOTIDE SEQUENCE [LARGE SCALE GENOMIC DNA]</scope>
    <source>
        <strain evidence="2">B79_G16</strain>
    </source>
</reference>
<evidence type="ECO:0000313" key="2">
    <source>
        <dbReference type="EMBL" id="RLC36005.1"/>
    </source>
</evidence>
<evidence type="ECO:0000259" key="1">
    <source>
        <dbReference type="Pfam" id="PF13701"/>
    </source>
</evidence>
<dbReference type="Proteomes" id="UP000281261">
    <property type="component" value="Unassembled WGS sequence"/>
</dbReference>
<dbReference type="EMBL" id="QMNG01000095">
    <property type="protein sequence ID" value="RLC36005.1"/>
    <property type="molecule type" value="Genomic_DNA"/>
</dbReference>
<dbReference type="InterPro" id="IPR025668">
    <property type="entry name" value="Tnp_DDE_dom"/>
</dbReference>
<evidence type="ECO:0000313" key="3">
    <source>
        <dbReference type="Proteomes" id="UP000281261"/>
    </source>
</evidence>
<comment type="caution">
    <text evidence="2">The sequence shown here is derived from an EMBL/GenBank/DDBJ whole genome shotgun (WGS) entry which is preliminary data.</text>
</comment>
<organism evidence="2 3">
    <name type="scientific">candidate division Kazan bacterium</name>
    <dbReference type="NCBI Taxonomy" id="2202143"/>
    <lineage>
        <taxon>Bacteria</taxon>
        <taxon>Bacteria division Kazan-3B-28</taxon>
    </lineage>
</organism>
<accession>A0A420ZB60</accession>